<keyword evidence="3" id="KW-0378">Hydrolase</keyword>
<feature type="domain" description="TNase-like" evidence="4">
    <location>
        <begin position="64"/>
        <end position="193"/>
    </location>
</feature>
<evidence type="ECO:0000313" key="6">
    <source>
        <dbReference type="Proteomes" id="UP001160519"/>
    </source>
</evidence>
<evidence type="ECO:0000256" key="1">
    <source>
        <dbReference type="ARBA" id="ARBA00022722"/>
    </source>
</evidence>
<dbReference type="Gene3D" id="2.40.50.90">
    <property type="match status" value="1"/>
</dbReference>
<evidence type="ECO:0000256" key="2">
    <source>
        <dbReference type="ARBA" id="ARBA00022759"/>
    </source>
</evidence>
<organism evidence="5 6">
    <name type="scientific">Candidatus Methylobacter titanis</name>
    <dbReference type="NCBI Taxonomy" id="3053457"/>
    <lineage>
        <taxon>Bacteria</taxon>
        <taxon>Pseudomonadati</taxon>
        <taxon>Pseudomonadota</taxon>
        <taxon>Gammaproteobacteria</taxon>
        <taxon>Methylococcales</taxon>
        <taxon>Methylococcaceae</taxon>
        <taxon>Methylobacter</taxon>
    </lineage>
</organism>
<dbReference type="GO" id="GO:0004519">
    <property type="term" value="F:endonuclease activity"/>
    <property type="evidence" value="ECO:0007669"/>
    <property type="project" value="UniProtKB-KW"/>
</dbReference>
<reference evidence="5" key="1">
    <citation type="submission" date="2023-01" db="EMBL/GenBank/DDBJ databases">
        <title>Biogeochemical cycle of methane in antarctic sediments.</title>
        <authorList>
            <person name="Roldan D.M."/>
            <person name="Menes R.J."/>
        </authorList>
    </citation>
    <scope>NUCLEOTIDE SEQUENCE [LARGE SCALE GENOMIC DNA]</scope>
    <source>
        <strain evidence="5">K-2018 MAG008</strain>
    </source>
</reference>
<dbReference type="InterPro" id="IPR016071">
    <property type="entry name" value="Staphylococal_nuclease_OB-fold"/>
</dbReference>
<sequence>MRILLVLWLCLPGWVNAEIYQWQNADGSKHFSDRQGGWKCRNRSGTDATGCPVAEAKKLDIKPGHDFYRVKTVYDGDTVVLEDGRKIRFLGINTPEVQHRDKPADAGGDEAKQWLIDTLKNTKVRLEISAEKTDKYGRTLAHLFTETKQHINLQLVEAGLAAVSIYPPNLLYVNELVKAQDQAELAKLGIWGRPEYAVRPVSRLTEAGHPGWTRLLGKVVNVRTTRKSVYLEFSDAFEARIERKWLDLFPDVNSYLGKTVEVRGWLSKSKGHLSMLIRHPSAIKTNTVF</sequence>
<dbReference type="AlphaFoldDB" id="A0AA43Q5Z3"/>
<proteinExistence type="predicted"/>
<comment type="caution">
    <text evidence="5">The sequence shown here is derived from an EMBL/GenBank/DDBJ whole genome shotgun (WGS) entry which is preliminary data.</text>
</comment>
<dbReference type="Pfam" id="PF00565">
    <property type="entry name" value="SNase"/>
    <property type="match status" value="1"/>
</dbReference>
<name>A0AA43Q5Z3_9GAMM</name>
<dbReference type="InterPro" id="IPR025392">
    <property type="entry name" value="DUF4124"/>
</dbReference>
<protein>
    <submittedName>
        <fullName evidence="5">Thermonuclease family protein</fullName>
    </submittedName>
</protein>
<keyword evidence="2" id="KW-0255">Endonuclease</keyword>
<dbReference type="EMBL" id="JAQSDF010000020">
    <property type="protein sequence ID" value="MDI1231062.1"/>
    <property type="molecule type" value="Genomic_DNA"/>
</dbReference>
<evidence type="ECO:0000259" key="4">
    <source>
        <dbReference type="PROSITE" id="PS50830"/>
    </source>
</evidence>
<dbReference type="Pfam" id="PF13511">
    <property type="entry name" value="DUF4124"/>
    <property type="match status" value="1"/>
</dbReference>
<dbReference type="GO" id="GO:0016787">
    <property type="term" value="F:hydrolase activity"/>
    <property type="evidence" value="ECO:0007669"/>
    <property type="project" value="UniProtKB-KW"/>
</dbReference>
<keyword evidence="6" id="KW-1185">Reference proteome</keyword>
<dbReference type="SMART" id="SM00318">
    <property type="entry name" value="SNc"/>
    <property type="match status" value="1"/>
</dbReference>
<dbReference type="SUPFAM" id="SSF50199">
    <property type="entry name" value="Staphylococcal nuclease"/>
    <property type="match status" value="1"/>
</dbReference>
<dbReference type="PANTHER" id="PTHR12302">
    <property type="entry name" value="EBNA2 BINDING PROTEIN P100"/>
    <property type="match status" value="1"/>
</dbReference>
<gene>
    <name evidence="5" type="ORF">PSU93_07940</name>
</gene>
<evidence type="ECO:0000256" key="3">
    <source>
        <dbReference type="ARBA" id="ARBA00022801"/>
    </source>
</evidence>
<dbReference type="PANTHER" id="PTHR12302:SF3">
    <property type="entry name" value="SERINE_THREONINE-PROTEIN KINASE 31"/>
    <property type="match status" value="1"/>
</dbReference>
<dbReference type="InterPro" id="IPR035437">
    <property type="entry name" value="SNase_OB-fold_sf"/>
</dbReference>
<dbReference type="PROSITE" id="PS50830">
    <property type="entry name" value="TNASE_3"/>
    <property type="match status" value="1"/>
</dbReference>
<keyword evidence="1" id="KW-0540">Nuclease</keyword>
<evidence type="ECO:0000313" key="5">
    <source>
        <dbReference type="EMBL" id="MDI1231062.1"/>
    </source>
</evidence>
<accession>A0AA43Q5Z3</accession>
<dbReference type="Proteomes" id="UP001160519">
    <property type="component" value="Unassembled WGS sequence"/>
</dbReference>